<evidence type="ECO:0000313" key="4">
    <source>
        <dbReference type="Proteomes" id="UP000597762"/>
    </source>
</evidence>
<dbReference type="InterPro" id="IPR014752">
    <property type="entry name" value="Arrestin-like_C"/>
</dbReference>
<dbReference type="PANTHER" id="PTHR11188">
    <property type="entry name" value="ARRESTIN DOMAIN CONTAINING PROTEIN"/>
    <property type="match status" value="1"/>
</dbReference>
<dbReference type="AlphaFoldDB" id="A0A812EVA0"/>
<dbReference type="InterPro" id="IPR014756">
    <property type="entry name" value="Ig_E-set"/>
</dbReference>
<dbReference type="Proteomes" id="UP000597762">
    <property type="component" value="Unassembled WGS sequence"/>
</dbReference>
<proteinExistence type="predicted"/>
<organism evidence="3 4">
    <name type="scientific">Acanthosepion pharaonis</name>
    <name type="common">Pharaoh cuttlefish</name>
    <name type="synonym">Sepia pharaonis</name>
    <dbReference type="NCBI Taxonomy" id="158019"/>
    <lineage>
        <taxon>Eukaryota</taxon>
        <taxon>Metazoa</taxon>
        <taxon>Spiralia</taxon>
        <taxon>Lophotrochozoa</taxon>
        <taxon>Mollusca</taxon>
        <taxon>Cephalopoda</taxon>
        <taxon>Coleoidea</taxon>
        <taxon>Decapodiformes</taxon>
        <taxon>Sepiida</taxon>
        <taxon>Sepiina</taxon>
        <taxon>Sepiidae</taxon>
        <taxon>Acanthosepion</taxon>
    </lineage>
</organism>
<dbReference type="OrthoDB" id="2333384at2759"/>
<dbReference type="SUPFAM" id="SSF81296">
    <property type="entry name" value="E set domains"/>
    <property type="match status" value="1"/>
</dbReference>
<dbReference type="InterPro" id="IPR050357">
    <property type="entry name" value="Arrestin_domain-protein"/>
</dbReference>
<dbReference type="Gene3D" id="2.60.40.640">
    <property type="match status" value="1"/>
</dbReference>
<dbReference type="EMBL" id="CAHIKZ030005539">
    <property type="protein sequence ID" value="CAE1328807.1"/>
    <property type="molecule type" value="Genomic_DNA"/>
</dbReference>
<protein>
    <recommendedName>
        <fullName evidence="2">Arrestin C-terminal-like domain-containing protein</fullName>
    </recommendedName>
</protein>
<accession>A0A812EVA0</accession>
<evidence type="ECO:0000259" key="2">
    <source>
        <dbReference type="SMART" id="SM01017"/>
    </source>
</evidence>
<dbReference type="PANTHER" id="PTHR11188:SF17">
    <property type="entry name" value="FI21816P1"/>
    <property type="match status" value="1"/>
</dbReference>
<reference evidence="3" key="1">
    <citation type="submission" date="2021-01" db="EMBL/GenBank/DDBJ databases">
        <authorList>
            <person name="Li R."/>
            <person name="Bekaert M."/>
        </authorList>
    </citation>
    <scope>NUCLEOTIDE SEQUENCE</scope>
    <source>
        <strain evidence="3">Farmed</strain>
    </source>
</reference>
<feature type="domain" description="Arrestin C-terminal-like" evidence="2">
    <location>
        <begin position="64"/>
        <end position="190"/>
    </location>
</feature>
<dbReference type="GO" id="GO:0015031">
    <property type="term" value="P:protein transport"/>
    <property type="evidence" value="ECO:0007669"/>
    <property type="project" value="TreeGrafter"/>
</dbReference>
<evidence type="ECO:0000313" key="3">
    <source>
        <dbReference type="EMBL" id="CAE1328807.1"/>
    </source>
</evidence>
<feature type="region of interest" description="Disordered" evidence="1">
    <location>
        <begin position="261"/>
        <end position="291"/>
    </location>
</feature>
<dbReference type="Pfam" id="PF02752">
    <property type="entry name" value="Arrestin_C"/>
    <property type="match status" value="1"/>
</dbReference>
<gene>
    <name evidence="3" type="ORF">SPHA_78414</name>
</gene>
<keyword evidence="4" id="KW-1185">Reference proteome</keyword>
<sequence length="291" mass="32604">MCSHFSIVFLIHYPAHLKDQTHLFVILCRDYDPRTELSLDGEMDPMSAPIEDYTEKSLGNGCCQTGHVSCSLTLDKQIFVPGENINATITLQNISFRKCGSCNMQLKQIIRCSDACPVVVIVASSKLCESLRPGQSCHWQGYEFTVPATCPSRLDMCKIISIKYCVAIDTNFDDFNLYAAVPIIIATVPETGVELARWSYKGKDTTITASQASKKGVYQEAAELPHTEFAPKYKMYDYLPSQSIQESSMVIDLLHSPGQQRRLKQKYRNGDVDGTMLLEEDKHSVPQNPET</sequence>
<name>A0A812EVA0_ACAPH</name>
<dbReference type="GO" id="GO:0005737">
    <property type="term" value="C:cytoplasm"/>
    <property type="evidence" value="ECO:0007669"/>
    <property type="project" value="TreeGrafter"/>
</dbReference>
<comment type="caution">
    <text evidence="3">The sequence shown here is derived from an EMBL/GenBank/DDBJ whole genome shotgun (WGS) entry which is preliminary data.</text>
</comment>
<dbReference type="InterPro" id="IPR011022">
    <property type="entry name" value="Arrestin_C-like"/>
</dbReference>
<evidence type="ECO:0000256" key="1">
    <source>
        <dbReference type="SAM" id="MobiDB-lite"/>
    </source>
</evidence>
<dbReference type="SMART" id="SM01017">
    <property type="entry name" value="Arrestin_C"/>
    <property type="match status" value="1"/>
</dbReference>